<keyword evidence="6" id="KW-1185">Reference proteome</keyword>
<dbReference type="Proteomes" id="UP000308760">
    <property type="component" value="Unassembled WGS sequence"/>
</dbReference>
<dbReference type="CDD" id="cd06464">
    <property type="entry name" value="ACD_sHsps-like"/>
    <property type="match status" value="1"/>
</dbReference>
<dbReference type="InterPro" id="IPR008978">
    <property type="entry name" value="HSP20-like_chaperone"/>
</dbReference>
<dbReference type="InterPro" id="IPR031107">
    <property type="entry name" value="Small_HSP"/>
</dbReference>
<evidence type="ECO:0000256" key="1">
    <source>
        <dbReference type="PROSITE-ProRule" id="PRU00285"/>
    </source>
</evidence>
<name>A0A4S8QEG0_9ACTN</name>
<feature type="region of interest" description="Disordered" evidence="3">
    <location>
        <begin position="1"/>
        <end position="24"/>
    </location>
</feature>
<reference evidence="6" key="1">
    <citation type="submission" date="2019-04" db="EMBL/GenBank/DDBJ databases">
        <title>Nocardioides xinjiangensis sp. nov.</title>
        <authorList>
            <person name="Liu S."/>
        </authorList>
    </citation>
    <scope>NUCLEOTIDE SEQUENCE [LARGE SCALE GENOMIC DNA]</scope>
    <source>
        <strain evidence="6">18</strain>
    </source>
</reference>
<evidence type="ECO:0000256" key="3">
    <source>
        <dbReference type="SAM" id="MobiDB-lite"/>
    </source>
</evidence>
<dbReference type="AlphaFoldDB" id="A0A4S8QEG0"/>
<dbReference type="InterPro" id="IPR002068">
    <property type="entry name" value="A-crystallin/Hsp20_dom"/>
</dbReference>
<evidence type="ECO:0000259" key="4">
    <source>
        <dbReference type="PROSITE" id="PS01031"/>
    </source>
</evidence>
<feature type="domain" description="SHSP" evidence="4">
    <location>
        <begin position="63"/>
        <end position="173"/>
    </location>
</feature>
<dbReference type="OrthoDB" id="9809760at2"/>
<proteinExistence type="inferred from homology"/>
<gene>
    <name evidence="5" type="ORF">FAB82_12065</name>
</gene>
<organism evidence="5 6">
    <name type="scientific">Glycomyces buryatensis</name>
    <dbReference type="NCBI Taxonomy" id="2570927"/>
    <lineage>
        <taxon>Bacteria</taxon>
        <taxon>Bacillati</taxon>
        <taxon>Actinomycetota</taxon>
        <taxon>Actinomycetes</taxon>
        <taxon>Glycomycetales</taxon>
        <taxon>Glycomycetaceae</taxon>
        <taxon>Glycomyces</taxon>
    </lineage>
</organism>
<evidence type="ECO:0000313" key="6">
    <source>
        <dbReference type="Proteomes" id="UP000308760"/>
    </source>
</evidence>
<dbReference type="EMBL" id="STGY01000046">
    <property type="protein sequence ID" value="THV41295.1"/>
    <property type="molecule type" value="Genomic_DNA"/>
</dbReference>
<reference evidence="5 6" key="2">
    <citation type="submission" date="2019-05" db="EMBL/GenBank/DDBJ databases">
        <title>Glycomyces buryatensis sp. nov.</title>
        <authorList>
            <person name="Nikitina E."/>
        </authorList>
    </citation>
    <scope>NUCLEOTIDE SEQUENCE [LARGE SCALE GENOMIC DNA]</scope>
    <source>
        <strain evidence="5 6">18</strain>
    </source>
</reference>
<sequence length="173" mass="18948">MSPPGTLPGCACRPRHAPRRKETAMNQLPARRNAIGADPMSLIDDFTAYMNRMMGPYFSPLDAGEGSWAPTADVTENDEVYHVDIDLPGVEKQDITVDIEGQDLTVSGTSKKFDHVEGGTARRSSRRIGDFEYALRLPHAIDADKGSAEFKDGVLCMTLPKTTSEGHKKIEVN</sequence>
<comment type="caution">
    <text evidence="5">The sequence shown here is derived from an EMBL/GenBank/DDBJ whole genome shotgun (WGS) entry which is preliminary data.</text>
</comment>
<evidence type="ECO:0000256" key="2">
    <source>
        <dbReference type="RuleBase" id="RU003616"/>
    </source>
</evidence>
<dbReference type="Gene3D" id="2.60.40.790">
    <property type="match status" value="1"/>
</dbReference>
<dbReference type="PANTHER" id="PTHR11527">
    <property type="entry name" value="HEAT-SHOCK PROTEIN 20 FAMILY MEMBER"/>
    <property type="match status" value="1"/>
</dbReference>
<protein>
    <submittedName>
        <fullName evidence="5">Hsp20/alpha crystallin family protein</fullName>
    </submittedName>
</protein>
<dbReference type="SUPFAM" id="SSF49764">
    <property type="entry name" value="HSP20-like chaperones"/>
    <property type="match status" value="1"/>
</dbReference>
<evidence type="ECO:0000313" key="5">
    <source>
        <dbReference type="EMBL" id="THV41295.1"/>
    </source>
</evidence>
<accession>A0A4S8QEG0</accession>
<dbReference type="Pfam" id="PF00011">
    <property type="entry name" value="HSP20"/>
    <property type="match status" value="1"/>
</dbReference>
<dbReference type="PROSITE" id="PS01031">
    <property type="entry name" value="SHSP"/>
    <property type="match status" value="1"/>
</dbReference>
<comment type="similarity">
    <text evidence="1 2">Belongs to the small heat shock protein (HSP20) family.</text>
</comment>